<dbReference type="HOGENOM" id="CLU_2755766_0_0_7"/>
<evidence type="ECO:0000313" key="1">
    <source>
        <dbReference type="EMBL" id="AGP38521.1"/>
    </source>
</evidence>
<dbReference type="AlphaFoldDB" id="S4Y228"/>
<proteinExistence type="predicted"/>
<organism evidence="1 2">
    <name type="scientific">Sorangium cellulosum So0157-2</name>
    <dbReference type="NCBI Taxonomy" id="1254432"/>
    <lineage>
        <taxon>Bacteria</taxon>
        <taxon>Pseudomonadati</taxon>
        <taxon>Myxococcota</taxon>
        <taxon>Polyangia</taxon>
        <taxon>Polyangiales</taxon>
        <taxon>Polyangiaceae</taxon>
        <taxon>Sorangium</taxon>
    </lineage>
</organism>
<evidence type="ECO:0000313" key="2">
    <source>
        <dbReference type="Proteomes" id="UP000014803"/>
    </source>
</evidence>
<dbReference type="Proteomes" id="UP000014803">
    <property type="component" value="Chromosome"/>
</dbReference>
<dbReference type="STRING" id="1254432.SCE1572_31035"/>
<reference evidence="1 2" key="1">
    <citation type="journal article" date="2013" name="Sci. Rep.">
        <title>Extraordinary expansion of a Sorangium cellulosum genome from an alkaline milieu.</title>
        <authorList>
            <person name="Han K."/>
            <person name="Li Z.F."/>
            <person name="Peng R."/>
            <person name="Zhu L.P."/>
            <person name="Zhou T."/>
            <person name="Wang L.G."/>
            <person name="Li S.G."/>
            <person name="Zhang X.B."/>
            <person name="Hu W."/>
            <person name="Wu Z.H."/>
            <person name="Qin N."/>
            <person name="Li Y.Z."/>
        </authorList>
    </citation>
    <scope>NUCLEOTIDE SEQUENCE [LARGE SCALE GENOMIC DNA]</scope>
    <source>
        <strain evidence="1 2">So0157-2</strain>
    </source>
</reference>
<protein>
    <submittedName>
        <fullName evidence="1">Uncharacterized protein</fullName>
    </submittedName>
</protein>
<gene>
    <name evidence="1" type="ORF">SCE1572_31035</name>
</gene>
<accession>S4Y228</accession>
<name>S4Y228_SORCE</name>
<sequence length="70" mass="7603">MWTPWSTPFFVISWNSTRATLSLGFLISSEMWNAIASPSRSGSVARSTSSAFFAADLSSSRTFSLPSMTS</sequence>
<dbReference type="KEGG" id="scu:SCE1572_31035"/>
<dbReference type="EMBL" id="CP003969">
    <property type="protein sequence ID" value="AGP38521.1"/>
    <property type="molecule type" value="Genomic_DNA"/>
</dbReference>